<dbReference type="Pfam" id="PF16123">
    <property type="entry name" value="HAGH_C"/>
    <property type="match status" value="1"/>
</dbReference>
<accession>A0AA36H7W4</accession>
<dbReference type="Pfam" id="PF21198">
    <property type="entry name" value="ASH2L-like_WH"/>
    <property type="match status" value="1"/>
</dbReference>
<dbReference type="InterPro" id="IPR011011">
    <property type="entry name" value="Znf_FYVE_PHD"/>
</dbReference>
<evidence type="ECO:0000259" key="10">
    <source>
        <dbReference type="PROSITE" id="PS50188"/>
    </source>
</evidence>
<comment type="subcellular location">
    <subcellularLocation>
        <location evidence="2">Nucleus</location>
    </subcellularLocation>
</comment>
<evidence type="ECO:0000256" key="9">
    <source>
        <dbReference type="SAM" id="MobiDB-lite"/>
    </source>
</evidence>
<evidence type="ECO:0000256" key="8">
    <source>
        <dbReference type="ARBA" id="ARBA00023242"/>
    </source>
</evidence>
<dbReference type="SUPFAM" id="SSF57903">
    <property type="entry name" value="FYVE/PHD zinc finger"/>
    <property type="match status" value="1"/>
</dbReference>
<dbReference type="Proteomes" id="UP001176961">
    <property type="component" value="Unassembled WGS sequence"/>
</dbReference>
<evidence type="ECO:0000256" key="2">
    <source>
        <dbReference type="ARBA" id="ARBA00004123"/>
    </source>
</evidence>
<evidence type="ECO:0000256" key="3">
    <source>
        <dbReference type="ARBA" id="ARBA00006759"/>
    </source>
</evidence>
<dbReference type="Gene3D" id="3.90.980.20">
    <property type="match status" value="1"/>
</dbReference>
<dbReference type="SMART" id="SM00849">
    <property type="entry name" value="Lactamase_B"/>
    <property type="match status" value="1"/>
</dbReference>
<comment type="cofactor">
    <cofactor evidence="1">
        <name>Zn(2+)</name>
        <dbReference type="ChEBI" id="CHEBI:29105"/>
    </cofactor>
</comment>
<organism evidence="11 12">
    <name type="scientific">Cylicocyclus nassatus</name>
    <name type="common">Nematode worm</name>
    <dbReference type="NCBI Taxonomy" id="53992"/>
    <lineage>
        <taxon>Eukaryota</taxon>
        <taxon>Metazoa</taxon>
        <taxon>Ecdysozoa</taxon>
        <taxon>Nematoda</taxon>
        <taxon>Chromadorea</taxon>
        <taxon>Rhabditida</taxon>
        <taxon>Rhabditina</taxon>
        <taxon>Rhabditomorpha</taxon>
        <taxon>Strongyloidea</taxon>
        <taxon>Strongylidae</taxon>
        <taxon>Cylicocyclus</taxon>
    </lineage>
</organism>
<dbReference type="InterPro" id="IPR001870">
    <property type="entry name" value="B30.2/SPRY"/>
</dbReference>
<gene>
    <name evidence="11" type="ORF">CYNAS_LOCUS17729</name>
</gene>
<dbReference type="InterPro" id="IPR053835">
    <property type="entry name" value="ASH2L-like_WH"/>
</dbReference>
<dbReference type="InterPro" id="IPR019786">
    <property type="entry name" value="Zinc_finger_PHD-type_CS"/>
</dbReference>
<dbReference type="InterPro" id="IPR013320">
    <property type="entry name" value="ConA-like_dom_sf"/>
</dbReference>
<dbReference type="SMART" id="SM00449">
    <property type="entry name" value="SPRY"/>
    <property type="match status" value="1"/>
</dbReference>
<dbReference type="InterPro" id="IPR049455">
    <property type="entry name" value="ASH2-like_PHD"/>
</dbReference>
<dbReference type="CDD" id="cd12872">
    <property type="entry name" value="SPRY_Ash2"/>
    <property type="match status" value="1"/>
</dbReference>
<dbReference type="InterPro" id="IPR032282">
    <property type="entry name" value="HAGH_C"/>
</dbReference>
<dbReference type="PROSITE" id="PS01359">
    <property type="entry name" value="ZF_PHD_1"/>
    <property type="match status" value="1"/>
</dbReference>
<evidence type="ECO:0000313" key="12">
    <source>
        <dbReference type="Proteomes" id="UP001176961"/>
    </source>
</evidence>
<dbReference type="NCBIfam" id="TIGR03413">
    <property type="entry name" value="GSH_gloB"/>
    <property type="match status" value="1"/>
</dbReference>
<dbReference type="EMBL" id="CATQJL010000316">
    <property type="protein sequence ID" value="CAJ0605746.1"/>
    <property type="molecule type" value="Genomic_DNA"/>
</dbReference>
<dbReference type="InterPro" id="IPR003877">
    <property type="entry name" value="SPRY_dom"/>
</dbReference>
<keyword evidence="7" id="KW-0862">Zinc</keyword>
<dbReference type="FunFam" id="3.60.15.10:FF:000019">
    <property type="entry name" value="Hydroxyacylglutathione hydrolase, mitochondrial"/>
    <property type="match status" value="1"/>
</dbReference>
<dbReference type="InterPro" id="IPR017782">
    <property type="entry name" value="Hydroxyacylglutathione_Hdrlase"/>
</dbReference>
<comment type="similarity">
    <text evidence="3">Belongs to the metallo-beta-lactamase superfamily. Glyoxalase II family.</text>
</comment>
<protein>
    <recommendedName>
        <fullName evidence="10">B30.2/SPRY domain-containing protein</fullName>
    </recommendedName>
</protein>
<name>A0AA36H7W4_CYLNA</name>
<dbReference type="CDD" id="cd07723">
    <property type="entry name" value="hydroxyacylglutathione_hydrolase_MBL-fold"/>
    <property type="match status" value="1"/>
</dbReference>
<evidence type="ECO:0000256" key="1">
    <source>
        <dbReference type="ARBA" id="ARBA00001947"/>
    </source>
</evidence>
<comment type="caution">
    <text evidence="11">The sequence shown here is derived from an EMBL/GenBank/DDBJ whole genome shotgun (WGS) entry which is preliminary data.</text>
</comment>
<keyword evidence="12" id="KW-1185">Reference proteome</keyword>
<dbReference type="InterPro" id="IPR037353">
    <property type="entry name" value="ASH2"/>
</dbReference>
<evidence type="ECO:0000256" key="6">
    <source>
        <dbReference type="ARBA" id="ARBA00022801"/>
    </source>
</evidence>
<feature type="region of interest" description="Disordered" evidence="9">
    <location>
        <begin position="209"/>
        <end position="248"/>
    </location>
</feature>
<dbReference type="InterPro" id="IPR036866">
    <property type="entry name" value="RibonucZ/Hydroxyglut_hydro"/>
</dbReference>
<dbReference type="Pfam" id="PF00622">
    <property type="entry name" value="SPRY"/>
    <property type="match status" value="1"/>
</dbReference>
<keyword evidence="4" id="KW-0479">Metal-binding</keyword>
<dbReference type="GO" id="GO:0008270">
    <property type="term" value="F:zinc ion binding"/>
    <property type="evidence" value="ECO:0007669"/>
    <property type="project" value="UniProtKB-KW"/>
</dbReference>
<dbReference type="GO" id="GO:0000976">
    <property type="term" value="F:transcription cis-regulatory region binding"/>
    <property type="evidence" value="ECO:0007669"/>
    <property type="project" value="TreeGrafter"/>
</dbReference>
<feature type="domain" description="B30.2/SPRY" evidence="10">
    <location>
        <begin position="294"/>
        <end position="487"/>
    </location>
</feature>
<dbReference type="InterPro" id="IPR043136">
    <property type="entry name" value="B30.2/SPRY_sf"/>
</dbReference>
<dbReference type="Gene3D" id="2.60.120.920">
    <property type="match status" value="1"/>
</dbReference>
<dbReference type="GO" id="GO:0004416">
    <property type="term" value="F:hydroxyacylglutathione hydrolase activity"/>
    <property type="evidence" value="ECO:0007669"/>
    <property type="project" value="InterPro"/>
</dbReference>
<dbReference type="PANTHER" id="PTHR10598:SF0">
    <property type="entry name" value="SET1_ASH2 HISTONE METHYLTRANSFERASE COMPLEX SUBUNIT ASH2"/>
    <property type="match status" value="1"/>
</dbReference>
<dbReference type="Pfam" id="PF00753">
    <property type="entry name" value="Lactamase_B"/>
    <property type="match status" value="1"/>
</dbReference>
<keyword evidence="5" id="KW-0863">Zinc-finger</keyword>
<proteinExistence type="inferred from homology"/>
<keyword evidence="8" id="KW-0539">Nucleus</keyword>
<sequence>MRGLKSSRKNTAPTSVSDTVCYCDGEREIGTMELFCSGCNKWFHGRCLKDLKDFYGLSFMVCYVFHCKDCSPTGMETWVAKQANFSHMCVTVLANLTAERMKREGIQKTDEHIYFNLHDTIIPYFDANWENLTSMPRRVKNTWHTTLQKTLIKDTELFKVNPENENSFALMETNLADIGPINEFVKQIGKKNNSGEKNNLASTLVGAQQGMGRSSGADSDVDGGPKTRGASKRRNVDNMGTGKKPKLATDYSSSKIAASDGSGPIDFPFNKEGYRYFLVERDPNVVDKGNSEEDDGLTPRIIPPHLYRLHLQRSVTISPNDRAHELRVSDDQLTVTGFEGYRVARATHSVSKGTWYFEVNFLKQPEDSHIRIGWSQPLAVVQSCIGYNKLSYSWRSLKGTKFHDAIGKKYHFGGYKEGDVLGCLIHLPHDPRKPGPSTQWLPSSKKDLPLINFKHNYFYEGHDEVADVVKNLTPLNESYIEFFKNGKSCGVAFTDIYRGFYHPAVSLFKNATVRCNFGPRLQYLPSGAKPMSARADELYVEQTLSDILFLVSSGQHAVRGLKQKMMKVIPVGALEDNYMYLVYSEKDRKGFAVDPVEPKKLQAVAEEQKVTVAAALVTHHHWDHAGGMGEFRKIWPMDKVEAYGGDDRIEHLTHKVEHEEKFKIGEMEITAYKTPCHTSGHVCFYVSHPGDDNRMLFTGDTLFIAGCGKFFEGTGAEMHHNLNEVLGKLPDETFVYPGHEYTLSNLKFAQHIEPGNDQVKAKIEWAAKVRSRHEPTVPSTIGEEKETNPFMRTWSPEIQKKVGASDLVKVMDLVRQAKNNFRG</sequence>
<dbReference type="AlphaFoldDB" id="A0AA36H7W4"/>
<dbReference type="Gene3D" id="3.60.15.10">
    <property type="entry name" value="Ribonuclease Z/Hydroxyacylglutathione hydrolase-like"/>
    <property type="match status" value="1"/>
</dbReference>
<dbReference type="InterPro" id="IPR001279">
    <property type="entry name" value="Metallo-B-lactamas"/>
</dbReference>
<dbReference type="SUPFAM" id="SSF56281">
    <property type="entry name" value="Metallo-hydrolase/oxidoreductase"/>
    <property type="match status" value="1"/>
</dbReference>
<dbReference type="PROSITE" id="PS50188">
    <property type="entry name" value="B302_SPRY"/>
    <property type="match status" value="1"/>
</dbReference>
<dbReference type="GO" id="GO:0019243">
    <property type="term" value="P:methylglyoxal catabolic process to D-lactate via S-lactoyl-glutathione"/>
    <property type="evidence" value="ECO:0007669"/>
    <property type="project" value="InterPro"/>
</dbReference>
<evidence type="ECO:0000256" key="7">
    <source>
        <dbReference type="ARBA" id="ARBA00022833"/>
    </source>
</evidence>
<evidence type="ECO:0000256" key="4">
    <source>
        <dbReference type="ARBA" id="ARBA00022723"/>
    </source>
</evidence>
<dbReference type="Pfam" id="PF21257">
    <property type="entry name" value="PHD_ash2p_like"/>
    <property type="match status" value="1"/>
</dbReference>
<evidence type="ECO:0000313" key="11">
    <source>
        <dbReference type="EMBL" id="CAJ0605746.1"/>
    </source>
</evidence>
<evidence type="ECO:0000256" key="5">
    <source>
        <dbReference type="ARBA" id="ARBA00022771"/>
    </source>
</evidence>
<dbReference type="HAMAP" id="MF_01374">
    <property type="entry name" value="Glyoxalase_2"/>
    <property type="match status" value="1"/>
</dbReference>
<keyword evidence="6" id="KW-0378">Hydrolase</keyword>
<dbReference type="SUPFAM" id="SSF49899">
    <property type="entry name" value="Concanavalin A-like lectins/glucanases"/>
    <property type="match status" value="1"/>
</dbReference>
<dbReference type="GO" id="GO:0048188">
    <property type="term" value="C:Set1C/COMPASS complex"/>
    <property type="evidence" value="ECO:0007669"/>
    <property type="project" value="InterPro"/>
</dbReference>
<dbReference type="InterPro" id="IPR035680">
    <property type="entry name" value="Clx_II_MBL"/>
</dbReference>
<dbReference type="PANTHER" id="PTHR10598">
    <property type="entry name" value="SET1/ASH2 HISTONE METHYLTRANSFERASE COMPLEX SUBUNIT ASH2"/>
    <property type="match status" value="1"/>
</dbReference>
<reference evidence="11" key="1">
    <citation type="submission" date="2023-07" db="EMBL/GenBank/DDBJ databases">
        <authorList>
            <consortium name="CYATHOMIX"/>
        </authorList>
    </citation>
    <scope>NUCLEOTIDE SEQUENCE</scope>
    <source>
        <strain evidence="11">N/A</strain>
    </source>
</reference>